<feature type="chain" id="PRO_5045582245" evidence="3">
    <location>
        <begin position="27"/>
        <end position="295"/>
    </location>
</feature>
<evidence type="ECO:0000259" key="4">
    <source>
        <dbReference type="Pfam" id="PF00149"/>
    </source>
</evidence>
<dbReference type="Proteomes" id="UP001054846">
    <property type="component" value="Chromosome"/>
</dbReference>
<keyword evidence="2" id="KW-0378">Hydrolase</keyword>
<dbReference type="InterPro" id="IPR029052">
    <property type="entry name" value="Metallo-depent_PP-like"/>
</dbReference>
<dbReference type="SUPFAM" id="SSF56300">
    <property type="entry name" value="Metallo-dependent phosphatases"/>
    <property type="match status" value="1"/>
</dbReference>
<gene>
    <name evidence="5" type="ORF">ISF26_13805</name>
</gene>
<dbReference type="InterPro" id="IPR006311">
    <property type="entry name" value="TAT_signal"/>
</dbReference>
<organism evidence="5 6">
    <name type="scientific">Gloeobacter morelensis MG652769</name>
    <dbReference type="NCBI Taxonomy" id="2781736"/>
    <lineage>
        <taxon>Bacteria</taxon>
        <taxon>Bacillati</taxon>
        <taxon>Cyanobacteriota</taxon>
        <taxon>Cyanophyceae</taxon>
        <taxon>Gloeobacterales</taxon>
        <taxon>Gloeobacteraceae</taxon>
        <taxon>Gloeobacter</taxon>
        <taxon>Gloeobacter morelensis</taxon>
    </lineage>
</organism>
<dbReference type="InterPro" id="IPR051158">
    <property type="entry name" value="Metallophosphoesterase_sf"/>
</dbReference>
<dbReference type="EMBL" id="CP063845">
    <property type="protein sequence ID" value="UFP92897.1"/>
    <property type="molecule type" value="Genomic_DNA"/>
</dbReference>
<dbReference type="Gene3D" id="3.60.21.10">
    <property type="match status" value="1"/>
</dbReference>
<dbReference type="Pfam" id="PF00149">
    <property type="entry name" value="Metallophos"/>
    <property type="match status" value="1"/>
</dbReference>
<keyword evidence="1" id="KW-0479">Metal-binding</keyword>
<proteinExistence type="predicted"/>
<feature type="signal peptide" evidence="3">
    <location>
        <begin position="1"/>
        <end position="26"/>
    </location>
</feature>
<dbReference type="RefSeq" id="WP_230839894.1">
    <property type="nucleotide sequence ID" value="NZ_CP063845.1"/>
</dbReference>
<dbReference type="PANTHER" id="PTHR31302">
    <property type="entry name" value="TRANSMEMBRANE PROTEIN WITH METALLOPHOSPHOESTERASE DOMAIN-RELATED"/>
    <property type="match status" value="1"/>
</dbReference>
<evidence type="ECO:0000256" key="2">
    <source>
        <dbReference type="ARBA" id="ARBA00022801"/>
    </source>
</evidence>
<evidence type="ECO:0000256" key="1">
    <source>
        <dbReference type="ARBA" id="ARBA00022723"/>
    </source>
</evidence>
<name>A0ABY3PGX6_9CYAN</name>
<protein>
    <submittedName>
        <fullName evidence="5">Metallophosphoesterase</fullName>
    </submittedName>
</protein>
<feature type="domain" description="Calcineurin-like phosphoesterase" evidence="4">
    <location>
        <begin position="49"/>
        <end position="210"/>
    </location>
</feature>
<keyword evidence="6" id="KW-1185">Reference proteome</keyword>
<sequence length="295" mass="32551">MLTRRQLLCGGLAAIGGSAVALPAWALHEADSLQLERVRVQVRGLGRPLKVAQLSDIHWDHANVPWRSIERAVEMVNALDVDLVALTGDYVTHHPRPIHELAPALGRLRSRHGSFAVLGNHDNVRYDSRRKIKKALERAGIGVLENRWTALGDLAVGGTGDLWFGPYDPAAALTSLRGRRPTLLLSHNPDTFWRLGDFRIDLQLSGHTHGGQVRLPGLGPVLALNNRFSQKVKHYLPALAAAWPYKGWVIKSSAWAGLYRQADNQLYVSRGMGRFKRLSIGCPPEVTLIDLLPVA</sequence>
<dbReference type="InterPro" id="IPR004843">
    <property type="entry name" value="Calcineurin-like_PHP"/>
</dbReference>
<dbReference type="PANTHER" id="PTHR31302:SF31">
    <property type="entry name" value="PHOSPHODIESTERASE YAEI"/>
    <property type="match status" value="1"/>
</dbReference>
<evidence type="ECO:0000256" key="3">
    <source>
        <dbReference type="SAM" id="SignalP"/>
    </source>
</evidence>
<dbReference type="CDD" id="cd07385">
    <property type="entry name" value="MPP_YkuE_C"/>
    <property type="match status" value="1"/>
</dbReference>
<accession>A0ABY3PGX6</accession>
<keyword evidence="3" id="KW-0732">Signal</keyword>
<evidence type="ECO:0000313" key="6">
    <source>
        <dbReference type="Proteomes" id="UP001054846"/>
    </source>
</evidence>
<reference evidence="5 6" key="1">
    <citation type="journal article" date="2021" name="Genome Biol. Evol.">
        <title>Complete Genome Sequencing of a Novel Gloeobacter Species from a Waterfall Cave in Mexico.</title>
        <authorList>
            <person name="Saw J.H."/>
            <person name="Cardona T."/>
            <person name="Montejano G."/>
        </authorList>
    </citation>
    <scope>NUCLEOTIDE SEQUENCE [LARGE SCALE GENOMIC DNA]</scope>
    <source>
        <strain evidence="5">MG652769</strain>
    </source>
</reference>
<evidence type="ECO:0000313" key="5">
    <source>
        <dbReference type="EMBL" id="UFP92897.1"/>
    </source>
</evidence>
<dbReference type="PROSITE" id="PS51318">
    <property type="entry name" value="TAT"/>
    <property type="match status" value="1"/>
</dbReference>